<dbReference type="Proteomes" id="UP000263900">
    <property type="component" value="Chromosome"/>
</dbReference>
<feature type="transmembrane region" description="Helical" evidence="2">
    <location>
        <begin position="6"/>
        <end position="22"/>
    </location>
</feature>
<sequence length="199" mass="22543">MRTTWLILLIMVLAGGAMYYIATRPKVAAPYDTIALHDTPDSIRSKLRVFAAYDPTDITYRDSAWFQQDSIPLKEIALDTIAVSFDKNYKSVTFYLDYDHAWFYDVEVNKPGQDVSYQISFAVNRLNDSMRVSGIINDPLHDQLRLSGPMMKMYSSFILSYSRKLPPVTDSTQKSTAPDSMEPGKPATPPSRVITVLKK</sequence>
<feature type="compositionally biased region" description="Polar residues" evidence="1">
    <location>
        <begin position="169"/>
        <end position="178"/>
    </location>
</feature>
<accession>A0A3B7MTW7</accession>
<evidence type="ECO:0000313" key="3">
    <source>
        <dbReference type="EMBL" id="AXY77558.1"/>
    </source>
</evidence>
<evidence type="ECO:0000256" key="1">
    <source>
        <dbReference type="SAM" id="MobiDB-lite"/>
    </source>
</evidence>
<dbReference type="KEGG" id="pseg:D3H65_27805"/>
<organism evidence="3 4">
    <name type="scientific">Paraflavitalea soli</name>
    <dbReference type="NCBI Taxonomy" id="2315862"/>
    <lineage>
        <taxon>Bacteria</taxon>
        <taxon>Pseudomonadati</taxon>
        <taxon>Bacteroidota</taxon>
        <taxon>Chitinophagia</taxon>
        <taxon>Chitinophagales</taxon>
        <taxon>Chitinophagaceae</taxon>
        <taxon>Paraflavitalea</taxon>
    </lineage>
</organism>
<dbReference type="AlphaFoldDB" id="A0A3B7MTW7"/>
<evidence type="ECO:0000256" key="2">
    <source>
        <dbReference type="SAM" id="Phobius"/>
    </source>
</evidence>
<gene>
    <name evidence="3" type="ORF">D3H65_27805</name>
</gene>
<proteinExistence type="predicted"/>
<dbReference type="RefSeq" id="WP_119053432.1">
    <property type="nucleotide sequence ID" value="NZ_CP032157.1"/>
</dbReference>
<dbReference type="OrthoDB" id="657857at2"/>
<name>A0A3B7MTW7_9BACT</name>
<reference evidence="3 4" key="1">
    <citation type="submission" date="2018-09" db="EMBL/GenBank/DDBJ databases">
        <title>Genome sequencing of strain 6GH32-13.</title>
        <authorList>
            <person name="Weon H.-Y."/>
            <person name="Heo J."/>
            <person name="Kwon S.-W."/>
        </authorList>
    </citation>
    <scope>NUCLEOTIDE SEQUENCE [LARGE SCALE GENOMIC DNA]</scope>
    <source>
        <strain evidence="3 4">5GH32-13</strain>
    </source>
</reference>
<keyword evidence="4" id="KW-1185">Reference proteome</keyword>
<keyword evidence="2" id="KW-0812">Transmembrane</keyword>
<dbReference type="EMBL" id="CP032157">
    <property type="protein sequence ID" value="AXY77558.1"/>
    <property type="molecule type" value="Genomic_DNA"/>
</dbReference>
<keyword evidence="2" id="KW-0472">Membrane</keyword>
<keyword evidence="2" id="KW-1133">Transmembrane helix</keyword>
<feature type="region of interest" description="Disordered" evidence="1">
    <location>
        <begin position="168"/>
        <end position="199"/>
    </location>
</feature>
<evidence type="ECO:0000313" key="4">
    <source>
        <dbReference type="Proteomes" id="UP000263900"/>
    </source>
</evidence>
<protein>
    <submittedName>
        <fullName evidence="3">Uncharacterized protein</fullName>
    </submittedName>
</protein>